<keyword evidence="3" id="KW-1185">Reference proteome</keyword>
<reference evidence="2" key="1">
    <citation type="journal article" date="2021" name="Nat. Commun.">
        <title>Genetic determinants of endophytism in the Arabidopsis root mycobiome.</title>
        <authorList>
            <person name="Mesny F."/>
            <person name="Miyauchi S."/>
            <person name="Thiergart T."/>
            <person name="Pickel B."/>
            <person name="Atanasova L."/>
            <person name="Karlsson M."/>
            <person name="Huettel B."/>
            <person name="Barry K.W."/>
            <person name="Haridas S."/>
            <person name="Chen C."/>
            <person name="Bauer D."/>
            <person name="Andreopoulos W."/>
            <person name="Pangilinan J."/>
            <person name="LaButti K."/>
            <person name="Riley R."/>
            <person name="Lipzen A."/>
            <person name="Clum A."/>
            <person name="Drula E."/>
            <person name="Henrissat B."/>
            <person name="Kohler A."/>
            <person name="Grigoriev I.V."/>
            <person name="Martin F.M."/>
            <person name="Hacquard S."/>
        </authorList>
    </citation>
    <scope>NUCLEOTIDE SEQUENCE</scope>
    <source>
        <strain evidence="2">MPI-SDFR-AT-0068</strain>
    </source>
</reference>
<organism evidence="2 3">
    <name type="scientific">Fusarium tricinctum</name>
    <dbReference type="NCBI Taxonomy" id="61284"/>
    <lineage>
        <taxon>Eukaryota</taxon>
        <taxon>Fungi</taxon>
        <taxon>Dikarya</taxon>
        <taxon>Ascomycota</taxon>
        <taxon>Pezizomycotina</taxon>
        <taxon>Sordariomycetes</taxon>
        <taxon>Hypocreomycetidae</taxon>
        <taxon>Hypocreales</taxon>
        <taxon>Nectriaceae</taxon>
        <taxon>Fusarium</taxon>
        <taxon>Fusarium tricinctum species complex</taxon>
    </lineage>
</organism>
<evidence type="ECO:0000313" key="2">
    <source>
        <dbReference type="EMBL" id="KAH7231058.1"/>
    </source>
</evidence>
<accession>A0A8K0W527</accession>
<dbReference type="EMBL" id="JAGPXF010000009">
    <property type="protein sequence ID" value="KAH7231058.1"/>
    <property type="molecule type" value="Genomic_DNA"/>
</dbReference>
<sequence>MGMGGGDVSYGRGLRSSSHLHCAAVNMGDCVCPRPQRPHRSGKSIGCSSVGSCEAILPSSALAGADIGGRVVTAAGTTTGSRSGADSAGDVAVDRGVGSIISNRAKERWQVPQTCGPGLSVLDEENWLVSSCWECLWALEWSVCTVEGRIGGRSGRAEETWVAVPATAWPGLNPAWGGETWRSDGRKFELTRSALPERAGGSRPPSAPSKFPGFPVPAKSWPSPLGQPALPGSAPTT</sequence>
<name>A0A8K0W527_9HYPO</name>
<feature type="region of interest" description="Disordered" evidence="1">
    <location>
        <begin position="192"/>
        <end position="237"/>
    </location>
</feature>
<evidence type="ECO:0000256" key="1">
    <source>
        <dbReference type="SAM" id="MobiDB-lite"/>
    </source>
</evidence>
<gene>
    <name evidence="2" type="ORF">BKA59DRAFT_461359</name>
</gene>
<proteinExistence type="predicted"/>
<evidence type="ECO:0000313" key="3">
    <source>
        <dbReference type="Proteomes" id="UP000813427"/>
    </source>
</evidence>
<dbReference type="AlphaFoldDB" id="A0A8K0W527"/>
<protein>
    <submittedName>
        <fullName evidence="2">Uncharacterized protein</fullName>
    </submittedName>
</protein>
<comment type="caution">
    <text evidence="2">The sequence shown here is derived from an EMBL/GenBank/DDBJ whole genome shotgun (WGS) entry which is preliminary data.</text>
</comment>
<dbReference type="Proteomes" id="UP000813427">
    <property type="component" value="Unassembled WGS sequence"/>
</dbReference>